<feature type="region of interest" description="Disordered" evidence="8">
    <location>
        <begin position="1"/>
        <end position="138"/>
    </location>
</feature>
<evidence type="ECO:0000256" key="8">
    <source>
        <dbReference type="SAM" id="MobiDB-lite"/>
    </source>
</evidence>
<evidence type="ECO:0000256" key="2">
    <source>
        <dbReference type="ARBA" id="ARBA00022723"/>
    </source>
</evidence>
<dbReference type="GO" id="GO:0006355">
    <property type="term" value="P:regulation of DNA-templated transcription"/>
    <property type="evidence" value="ECO:0007669"/>
    <property type="project" value="InterPro"/>
</dbReference>
<feature type="compositionally biased region" description="Basic and acidic residues" evidence="8">
    <location>
        <begin position="16"/>
        <end position="120"/>
    </location>
</feature>
<accession>A0A8B7BQP5</accession>
<feature type="region of interest" description="Disordered" evidence="8">
    <location>
        <begin position="463"/>
        <end position="487"/>
    </location>
</feature>
<evidence type="ECO:0000256" key="1">
    <source>
        <dbReference type="ARBA" id="ARBA00004123"/>
    </source>
</evidence>
<evidence type="ECO:0000313" key="11">
    <source>
        <dbReference type="RefSeq" id="XP_008783311.2"/>
    </source>
</evidence>
<dbReference type="FunFam" id="4.10.1060.10:FF:000017">
    <property type="entry name" value="FUS RNA-binding protein"/>
    <property type="match status" value="1"/>
</dbReference>
<dbReference type="GO" id="GO:0005634">
    <property type="term" value="C:nucleus"/>
    <property type="evidence" value="ECO:0007669"/>
    <property type="project" value="UniProtKB-SubCell"/>
</dbReference>
<reference evidence="11" key="2">
    <citation type="submission" date="2025-08" db="UniProtKB">
        <authorList>
            <consortium name="RefSeq"/>
        </authorList>
    </citation>
    <scope>IDENTIFICATION</scope>
    <source>
        <tissue evidence="11">Young leaves</tissue>
    </source>
</reference>
<evidence type="ECO:0000313" key="10">
    <source>
        <dbReference type="Proteomes" id="UP000228380"/>
    </source>
</evidence>
<name>A0A8B7BQP5_PHODC</name>
<dbReference type="PROSITE" id="PS50199">
    <property type="entry name" value="ZF_RANBP2_2"/>
    <property type="match status" value="1"/>
</dbReference>
<evidence type="ECO:0000259" key="9">
    <source>
        <dbReference type="PROSITE" id="PS50199"/>
    </source>
</evidence>
<dbReference type="InterPro" id="IPR034870">
    <property type="entry name" value="TET_fam"/>
</dbReference>
<feature type="domain" description="RanBP2-type" evidence="9">
    <location>
        <begin position="247"/>
        <end position="278"/>
    </location>
</feature>
<evidence type="ECO:0000256" key="7">
    <source>
        <dbReference type="PROSITE-ProRule" id="PRU00322"/>
    </source>
</evidence>
<keyword evidence="4" id="KW-0862">Zinc</keyword>
<comment type="subcellular location">
    <subcellularLocation>
        <location evidence="1">Nucleus</location>
    </subcellularLocation>
</comment>
<dbReference type="OrthoDB" id="1878647at2759"/>
<dbReference type="InterPro" id="IPR036443">
    <property type="entry name" value="Znf_RanBP2_sf"/>
</dbReference>
<keyword evidence="3 7" id="KW-0863">Zinc-finger</keyword>
<evidence type="ECO:0000256" key="5">
    <source>
        <dbReference type="ARBA" id="ARBA00022884"/>
    </source>
</evidence>
<dbReference type="PANTHER" id="PTHR23238">
    <property type="entry name" value="RNA BINDING PROTEIN"/>
    <property type="match status" value="1"/>
</dbReference>
<dbReference type="GeneID" id="103702598"/>
<proteinExistence type="predicted"/>
<evidence type="ECO:0000256" key="4">
    <source>
        <dbReference type="ARBA" id="ARBA00022833"/>
    </source>
</evidence>
<dbReference type="SMART" id="SM00547">
    <property type="entry name" value="ZnF_RBZ"/>
    <property type="match status" value="1"/>
</dbReference>
<evidence type="ECO:0000256" key="6">
    <source>
        <dbReference type="ARBA" id="ARBA00023242"/>
    </source>
</evidence>
<reference evidence="10" key="1">
    <citation type="journal article" date="2019" name="Nat. Commun.">
        <title>Genome-wide association mapping of date palm fruit traits.</title>
        <authorList>
            <person name="Hazzouri K.M."/>
            <person name="Gros-Balthazard M."/>
            <person name="Flowers J.M."/>
            <person name="Copetti D."/>
            <person name="Lemansour A."/>
            <person name="Lebrun M."/>
            <person name="Masmoudi K."/>
            <person name="Ferrand S."/>
            <person name="Dhar M.I."/>
            <person name="Fresquez Z.A."/>
            <person name="Rosas U."/>
            <person name="Zhang J."/>
            <person name="Talag J."/>
            <person name="Lee S."/>
            <person name="Kudrna D."/>
            <person name="Powell R.F."/>
            <person name="Leitch I.J."/>
            <person name="Krueger R.R."/>
            <person name="Wing R.A."/>
            <person name="Amiri K.M.A."/>
            <person name="Purugganan M.D."/>
        </authorList>
    </citation>
    <scope>NUCLEOTIDE SEQUENCE [LARGE SCALE GENOMIC DNA]</scope>
    <source>
        <strain evidence="10">cv. Khalas</strain>
    </source>
</reference>
<feature type="region of interest" description="Disordered" evidence="8">
    <location>
        <begin position="283"/>
        <end position="308"/>
    </location>
</feature>
<gene>
    <name evidence="11" type="primary">LOC103702598</name>
</gene>
<keyword evidence="2" id="KW-0479">Metal-binding</keyword>
<dbReference type="PROSITE" id="PS01358">
    <property type="entry name" value="ZF_RANBP2_1"/>
    <property type="match status" value="1"/>
</dbReference>
<keyword evidence="5" id="KW-0694">RNA-binding</keyword>
<dbReference type="KEGG" id="pda:103702598"/>
<organism evidence="10 11">
    <name type="scientific">Phoenix dactylifera</name>
    <name type="common">Date palm</name>
    <dbReference type="NCBI Taxonomy" id="42345"/>
    <lineage>
        <taxon>Eukaryota</taxon>
        <taxon>Viridiplantae</taxon>
        <taxon>Streptophyta</taxon>
        <taxon>Embryophyta</taxon>
        <taxon>Tracheophyta</taxon>
        <taxon>Spermatophyta</taxon>
        <taxon>Magnoliopsida</taxon>
        <taxon>Liliopsida</taxon>
        <taxon>Arecaceae</taxon>
        <taxon>Coryphoideae</taxon>
        <taxon>Phoeniceae</taxon>
        <taxon>Phoenix</taxon>
    </lineage>
</organism>
<protein>
    <submittedName>
        <fullName evidence="11">Uncharacterized protein LOC103702598 isoform X1</fullName>
    </submittedName>
</protein>
<dbReference type="AlphaFoldDB" id="A0A8B7BQP5"/>
<dbReference type="Gene3D" id="4.10.1060.10">
    <property type="entry name" value="Zinc finger, RanBP2-type"/>
    <property type="match status" value="1"/>
</dbReference>
<evidence type="ECO:0000256" key="3">
    <source>
        <dbReference type="ARBA" id="ARBA00022771"/>
    </source>
</evidence>
<dbReference type="Proteomes" id="UP000228380">
    <property type="component" value="Chromosome 8"/>
</dbReference>
<dbReference type="SUPFAM" id="SSF90209">
    <property type="entry name" value="Ran binding protein zinc finger-like"/>
    <property type="match status" value="1"/>
</dbReference>
<sequence length="487" mass="56397">MVLRPPDRGGVGDVVKPAEVHAANDRRDSPRDLRGRDSPRNLRRLDSPLDPRPRDSPQDLRRRDSPRNLRRLDSPLDPRPRDSPQDLRRRDSPRNLRRLDSPLDPRPRDSPQDLRRRDSPRNLCFPDSPPPFHRRRSLADFRRRGSPAGFHPRYQRFGSGYAMHAGSISPSRWQRLDDGHYDPEFDGPLGPRFGHGLQGERFRDASPPYGPGRGGRPFGRHYNASGQGFPPFEGEYVHRNDLNFSPREGDWICQNPSCGNLNFARPTYCNNCNKYRYEPQLHGHGRSPRRGYFNSPSPCESPPRIFGPPMDRGLRRDLGRHRSPPHGWGMDGPRDSGFGSPPAGRVGRFADHMHRERFDYHYELDYRGRGKFDWPVLDEQDRRDRGRDGFVPNRRGYDRCPPLPRGWWWYDSMERSRSPIGNRPLKKSYMALDCDDRHFDDSYMGQGQTDDLDLHRGRGYRRGGNSFAGPGQGDRWGIARGRNDDVY</sequence>
<dbReference type="InterPro" id="IPR001876">
    <property type="entry name" value="Znf_RanBP2"/>
</dbReference>
<dbReference type="GO" id="GO:0008270">
    <property type="term" value="F:zinc ion binding"/>
    <property type="evidence" value="ECO:0007669"/>
    <property type="project" value="UniProtKB-KW"/>
</dbReference>
<dbReference type="GO" id="GO:0003723">
    <property type="term" value="F:RNA binding"/>
    <property type="evidence" value="ECO:0007669"/>
    <property type="project" value="UniProtKB-KW"/>
</dbReference>
<keyword evidence="10" id="KW-1185">Reference proteome</keyword>
<keyword evidence="6" id="KW-0539">Nucleus</keyword>
<dbReference type="RefSeq" id="XP_008783311.2">
    <property type="nucleotide sequence ID" value="XM_008785089.4"/>
</dbReference>